<keyword evidence="1" id="KW-1133">Transmembrane helix</keyword>
<dbReference type="EMBL" id="JAIWYP010000009">
    <property type="protein sequence ID" value="KAH3778614.1"/>
    <property type="molecule type" value="Genomic_DNA"/>
</dbReference>
<keyword evidence="1" id="KW-0472">Membrane</keyword>
<evidence type="ECO:0000313" key="3">
    <source>
        <dbReference type="Proteomes" id="UP000828390"/>
    </source>
</evidence>
<sequence>MDQFVDNLLSPAIAAVAMAILTRTSIVLKHSLDKISPRYLKLVSRCSFSPFMVMFPQMLVVHFNTIFGFSVLTLISYSPALS</sequence>
<organism evidence="2 3">
    <name type="scientific">Dreissena polymorpha</name>
    <name type="common">Zebra mussel</name>
    <name type="synonym">Mytilus polymorpha</name>
    <dbReference type="NCBI Taxonomy" id="45954"/>
    <lineage>
        <taxon>Eukaryota</taxon>
        <taxon>Metazoa</taxon>
        <taxon>Spiralia</taxon>
        <taxon>Lophotrochozoa</taxon>
        <taxon>Mollusca</taxon>
        <taxon>Bivalvia</taxon>
        <taxon>Autobranchia</taxon>
        <taxon>Heteroconchia</taxon>
        <taxon>Euheterodonta</taxon>
        <taxon>Imparidentia</taxon>
        <taxon>Neoheterodontei</taxon>
        <taxon>Myida</taxon>
        <taxon>Dreissenoidea</taxon>
        <taxon>Dreissenidae</taxon>
        <taxon>Dreissena</taxon>
    </lineage>
</organism>
<accession>A0A9D4EDI9</accession>
<reference evidence="2" key="2">
    <citation type="submission" date="2020-11" db="EMBL/GenBank/DDBJ databases">
        <authorList>
            <person name="McCartney M.A."/>
            <person name="Auch B."/>
            <person name="Kono T."/>
            <person name="Mallez S."/>
            <person name="Becker A."/>
            <person name="Gohl D.M."/>
            <person name="Silverstein K.A.T."/>
            <person name="Koren S."/>
            <person name="Bechman K.B."/>
            <person name="Herman A."/>
            <person name="Abrahante J.E."/>
            <person name="Garbe J."/>
        </authorList>
    </citation>
    <scope>NUCLEOTIDE SEQUENCE</scope>
    <source>
        <strain evidence="2">Duluth1</strain>
        <tissue evidence="2">Whole animal</tissue>
    </source>
</reference>
<protein>
    <submittedName>
        <fullName evidence="2">Uncharacterized protein</fullName>
    </submittedName>
</protein>
<feature type="transmembrane region" description="Helical" evidence="1">
    <location>
        <begin position="12"/>
        <end position="32"/>
    </location>
</feature>
<proteinExistence type="predicted"/>
<reference evidence="2" key="1">
    <citation type="journal article" date="2019" name="bioRxiv">
        <title>The Genome of the Zebra Mussel, Dreissena polymorpha: A Resource for Invasive Species Research.</title>
        <authorList>
            <person name="McCartney M.A."/>
            <person name="Auch B."/>
            <person name="Kono T."/>
            <person name="Mallez S."/>
            <person name="Zhang Y."/>
            <person name="Obille A."/>
            <person name="Becker A."/>
            <person name="Abrahante J.E."/>
            <person name="Garbe J."/>
            <person name="Badalamenti J.P."/>
            <person name="Herman A."/>
            <person name="Mangelson H."/>
            <person name="Liachko I."/>
            <person name="Sullivan S."/>
            <person name="Sone E.D."/>
            <person name="Koren S."/>
            <person name="Silverstein K.A.T."/>
            <person name="Beckman K.B."/>
            <person name="Gohl D.M."/>
        </authorList>
    </citation>
    <scope>NUCLEOTIDE SEQUENCE</scope>
    <source>
        <strain evidence="2">Duluth1</strain>
        <tissue evidence="2">Whole animal</tissue>
    </source>
</reference>
<keyword evidence="3" id="KW-1185">Reference proteome</keyword>
<dbReference type="AlphaFoldDB" id="A0A9D4EDI9"/>
<keyword evidence="1" id="KW-0812">Transmembrane</keyword>
<name>A0A9D4EDI9_DREPO</name>
<evidence type="ECO:0000256" key="1">
    <source>
        <dbReference type="SAM" id="Phobius"/>
    </source>
</evidence>
<feature type="transmembrane region" description="Helical" evidence="1">
    <location>
        <begin position="53"/>
        <end position="77"/>
    </location>
</feature>
<gene>
    <name evidence="2" type="ORF">DPMN_180083</name>
</gene>
<dbReference type="Proteomes" id="UP000828390">
    <property type="component" value="Unassembled WGS sequence"/>
</dbReference>
<evidence type="ECO:0000313" key="2">
    <source>
        <dbReference type="EMBL" id="KAH3778614.1"/>
    </source>
</evidence>
<comment type="caution">
    <text evidence="2">The sequence shown here is derived from an EMBL/GenBank/DDBJ whole genome shotgun (WGS) entry which is preliminary data.</text>
</comment>